<accession>A0A432PTQ5</accession>
<sequence length="66" mass="7398">MILQALRLPQKSAPTRQSREHSLFREQEDAPIVYGETGKVAMDDGHIDLHFLPRFKASGRIPAGIV</sequence>
<feature type="region of interest" description="Disordered" evidence="1">
    <location>
        <begin position="1"/>
        <end position="24"/>
    </location>
</feature>
<reference evidence="3" key="1">
    <citation type="submission" date="2018-11" db="EMBL/GenBank/DDBJ databases">
        <title>Rhizobium chutanense sp. nov., isolated from root nodules of Phaseolus vulgaris in China.</title>
        <authorList>
            <person name="Huo Y."/>
        </authorList>
    </citation>
    <scope>NUCLEOTIDE SEQUENCE [LARGE SCALE GENOMIC DNA]</scope>
    <source>
        <strain evidence="3">CCBAU 65647</strain>
    </source>
</reference>
<gene>
    <name evidence="2" type="ORF">EFQ99_02815</name>
</gene>
<evidence type="ECO:0000256" key="1">
    <source>
        <dbReference type="SAM" id="MobiDB-lite"/>
    </source>
</evidence>
<dbReference type="OrthoDB" id="8392606at2"/>
<proteinExistence type="predicted"/>
<evidence type="ECO:0000313" key="2">
    <source>
        <dbReference type="EMBL" id="RUM27147.1"/>
    </source>
</evidence>
<evidence type="ECO:0000313" key="3">
    <source>
        <dbReference type="Proteomes" id="UP000278823"/>
    </source>
</evidence>
<dbReference type="Proteomes" id="UP000278823">
    <property type="component" value="Unassembled WGS sequence"/>
</dbReference>
<keyword evidence="3" id="KW-1185">Reference proteome</keyword>
<dbReference type="RefSeq" id="WP_126919130.1">
    <property type="nucleotide sequence ID" value="NZ_ML133686.1"/>
</dbReference>
<protein>
    <submittedName>
        <fullName evidence="2">Uncharacterized protein</fullName>
    </submittedName>
</protein>
<dbReference type="EMBL" id="RJTH01000001">
    <property type="protein sequence ID" value="RUM27147.1"/>
    <property type="molecule type" value="Genomic_DNA"/>
</dbReference>
<name>A0A432PTQ5_9HYPH</name>
<organism evidence="2 3">
    <name type="scientific">Rhizobium vallis</name>
    <dbReference type="NCBI Taxonomy" id="634290"/>
    <lineage>
        <taxon>Bacteria</taxon>
        <taxon>Pseudomonadati</taxon>
        <taxon>Pseudomonadota</taxon>
        <taxon>Alphaproteobacteria</taxon>
        <taxon>Hyphomicrobiales</taxon>
        <taxon>Rhizobiaceae</taxon>
        <taxon>Rhizobium/Agrobacterium group</taxon>
        <taxon>Rhizobium</taxon>
    </lineage>
</organism>
<comment type="caution">
    <text evidence="2">The sequence shown here is derived from an EMBL/GenBank/DDBJ whole genome shotgun (WGS) entry which is preliminary data.</text>
</comment>
<dbReference type="AlphaFoldDB" id="A0A432PTQ5"/>